<accession>A0A9X3S7E7</accession>
<dbReference type="SUPFAM" id="SSF56281">
    <property type="entry name" value="Metallo-hydrolase/oxidoreductase"/>
    <property type="match status" value="1"/>
</dbReference>
<evidence type="ECO:0000313" key="2">
    <source>
        <dbReference type="EMBL" id="MDA0180183.1"/>
    </source>
</evidence>
<dbReference type="PANTHER" id="PTHR42951:SF17">
    <property type="entry name" value="METALLO-BETA-LACTAMASE DOMAIN-CONTAINING PROTEIN"/>
    <property type="match status" value="1"/>
</dbReference>
<dbReference type="InterPro" id="IPR050855">
    <property type="entry name" value="NDM-1-like"/>
</dbReference>
<comment type="caution">
    <text evidence="2">The sequence shown here is derived from an EMBL/GenBank/DDBJ whole genome shotgun (WGS) entry which is preliminary data.</text>
</comment>
<dbReference type="InterPro" id="IPR001279">
    <property type="entry name" value="Metallo-B-lactamas"/>
</dbReference>
<protein>
    <submittedName>
        <fullName evidence="2">MBL fold metallo-hydrolase</fullName>
    </submittedName>
</protein>
<dbReference type="SMART" id="SM00849">
    <property type="entry name" value="Lactamase_B"/>
    <property type="match status" value="1"/>
</dbReference>
<name>A0A9X3S7E7_9ACTN</name>
<dbReference type="Gene3D" id="3.60.15.10">
    <property type="entry name" value="Ribonuclease Z/Hydroxyacylglutathione hydrolase-like"/>
    <property type="match status" value="1"/>
</dbReference>
<evidence type="ECO:0000313" key="3">
    <source>
        <dbReference type="Proteomes" id="UP001147653"/>
    </source>
</evidence>
<proteinExistence type="predicted"/>
<dbReference type="Pfam" id="PF00753">
    <property type="entry name" value="Lactamase_B"/>
    <property type="match status" value="1"/>
</dbReference>
<sequence length="282" mass="30153">MSSKDELAPIIDLRPGPSANVVRVGSVLIDTGSGTPASIARLRAFAAGVSEVALTHFHADHAGGAAALGLPVAAHAAEADTSDPRTGDPWLGFAIPPYRVDRALRDGDTIGELVVVHTPGQTPGHVAYWHEPTRTAITGDLMQRGDVAWVPFGGPWAEGALETMIESVRTIASLRPARCISGHGPPVDDVPGTVELTLRRYAQFEKHPEKAVWHAIRRALVSHLMITPLTGEQLADLPWAPIAAQALDEHERAIVDVALYGLEERGVVARRGDLWVTTLPHE</sequence>
<organism evidence="2 3">
    <name type="scientific">Solirubrobacter phytolaccae</name>
    <dbReference type="NCBI Taxonomy" id="1404360"/>
    <lineage>
        <taxon>Bacteria</taxon>
        <taxon>Bacillati</taxon>
        <taxon>Actinomycetota</taxon>
        <taxon>Thermoleophilia</taxon>
        <taxon>Solirubrobacterales</taxon>
        <taxon>Solirubrobacteraceae</taxon>
        <taxon>Solirubrobacter</taxon>
    </lineage>
</organism>
<evidence type="ECO:0000259" key="1">
    <source>
        <dbReference type="SMART" id="SM00849"/>
    </source>
</evidence>
<dbReference type="PANTHER" id="PTHR42951">
    <property type="entry name" value="METALLO-BETA-LACTAMASE DOMAIN-CONTAINING"/>
    <property type="match status" value="1"/>
</dbReference>
<dbReference type="EMBL" id="JAPDDP010000010">
    <property type="protein sequence ID" value="MDA0180183.1"/>
    <property type="molecule type" value="Genomic_DNA"/>
</dbReference>
<reference evidence="2" key="1">
    <citation type="submission" date="2022-10" db="EMBL/GenBank/DDBJ databases">
        <title>The WGS of Solirubrobacter phytolaccae KCTC 29190.</title>
        <authorList>
            <person name="Jiang Z."/>
        </authorList>
    </citation>
    <scope>NUCLEOTIDE SEQUENCE</scope>
    <source>
        <strain evidence="2">KCTC 29190</strain>
    </source>
</reference>
<feature type="domain" description="Metallo-beta-lactamase" evidence="1">
    <location>
        <begin position="18"/>
        <end position="183"/>
    </location>
</feature>
<dbReference type="Proteomes" id="UP001147653">
    <property type="component" value="Unassembled WGS sequence"/>
</dbReference>
<dbReference type="RefSeq" id="WP_270024493.1">
    <property type="nucleotide sequence ID" value="NZ_JAPDDP010000010.1"/>
</dbReference>
<dbReference type="InterPro" id="IPR036866">
    <property type="entry name" value="RibonucZ/Hydroxyglut_hydro"/>
</dbReference>
<gene>
    <name evidence="2" type="ORF">OJ997_07745</name>
</gene>
<dbReference type="AlphaFoldDB" id="A0A9X3S7E7"/>
<keyword evidence="3" id="KW-1185">Reference proteome</keyword>